<dbReference type="GO" id="GO:0016757">
    <property type="term" value="F:glycosyltransferase activity"/>
    <property type="evidence" value="ECO:0007669"/>
    <property type="project" value="UniProtKB-KW"/>
</dbReference>
<evidence type="ECO:0000259" key="21">
    <source>
        <dbReference type="Pfam" id="PF00912"/>
    </source>
</evidence>
<evidence type="ECO:0000256" key="14">
    <source>
        <dbReference type="ARBA" id="ARBA00023268"/>
    </source>
</evidence>
<dbReference type="Pfam" id="PF00912">
    <property type="entry name" value="Transgly"/>
    <property type="match status" value="1"/>
</dbReference>
<evidence type="ECO:0000256" key="8">
    <source>
        <dbReference type="ARBA" id="ARBA00022676"/>
    </source>
</evidence>
<proteinExistence type="inferred from homology"/>
<evidence type="ECO:0000256" key="1">
    <source>
        <dbReference type="ARBA" id="ARBA00004236"/>
    </source>
</evidence>
<keyword evidence="10" id="KW-0378">Hydrolase</keyword>
<dbReference type="InterPro" id="IPR036950">
    <property type="entry name" value="PBP_transglycosylase"/>
</dbReference>
<dbReference type="InterPro" id="IPR012338">
    <property type="entry name" value="Beta-lactam/transpept-like"/>
</dbReference>
<evidence type="ECO:0000256" key="19">
    <source>
        <dbReference type="SAM" id="Phobius"/>
    </source>
</evidence>
<dbReference type="SUPFAM" id="SSF56601">
    <property type="entry name" value="beta-lactamase/transpeptidase-like"/>
    <property type="match status" value="1"/>
</dbReference>
<name>A0ABN7Y7H3_9BURK</name>
<evidence type="ECO:0000256" key="12">
    <source>
        <dbReference type="ARBA" id="ARBA00022984"/>
    </source>
</evidence>
<feature type="compositionally biased region" description="Pro residues" evidence="18">
    <location>
        <begin position="816"/>
        <end position="837"/>
    </location>
</feature>
<feature type="domain" description="Glycosyl transferase family 51" evidence="21">
    <location>
        <begin position="103"/>
        <end position="278"/>
    </location>
</feature>
<feature type="region of interest" description="Disordered" evidence="18">
    <location>
        <begin position="748"/>
        <end position="798"/>
    </location>
</feature>
<evidence type="ECO:0000256" key="5">
    <source>
        <dbReference type="ARBA" id="ARBA00022475"/>
    </source>
</evidence>
<evidence type="ECO:0000256" key="2">
    <source>
        <dbReference type="ARBA" id="ARBA00004752"/>
    </source>
</evidence>
<evidence type="ECO:0000256" key="4">
    <source>
        <dbReference type="ARBA" id="ARBA00007739"/>
    </source>
</evidence>
<comment type="pathway">
    <text evidence="2">Cell wall biogenesis; peptidoglycan biosynthesis.</text>
</comment>
<gene>
    <name evidence="22" type="primary">mtgA_1</name>
    <name evidence="22" type="ORF">LMG21510_01193</name>
</gene>
<feature type="region of interest" description="Disordered" evidence="18">
    <location>
        <begin position="811"/>
        <end position="894"/>
    </location>
</feature>
<accession>A0ABN7Y7H3</accession>
<evidence type="ECO:0000256" key="17">
    <source>
        <dbReference type="ARBA" id="ARBA00049902"/>
    </source>
</evidence>
<evidence type="ECO:0000256" key="7">
    <source>
        <dbReference type="ARBA" id="ARBA00022670"/>
    </source>
</evidence>
<keyword evidence="23" id="KW-1185">Reference proteome</keyword>
<feature type="domain" description="Penicillin-binding protein transpeptidase" evidence="20">
    <location>
        <begin position="431"/>
        <end position="662"/>
    </location>
</feature>
<feature type="compositionally biased region" description="Low complexity" evidence="18">
    <location>
        <begin position="838"/>
        <end position="860"/>
    </location>
</feature>
<evidence type="ECO:0000256" key="13">
    <source>
        <dbReference type="ARBA" id="ARBA00023136"/>
    </source>
</evidence>
<dbReference type="InterPro" id="IPR050396">
    <property type="entry name" value="Glycosyltr_51/Transpeptidase"/>
</dbReference>
<dbReference type="EC" id="2.4.1.129" evidence="22"/>
<dbReference type="PANTHER" id="PTHR32282:SF11">
    <property type="entry name" value="PENICILLIN-BINDING PROTEIN 1B"/>
    <property type="match status" value="1"/>
</dbReference>
<feature type="compositionally biased region" description="Pro residues" evidence="18">
    <location>
        <begin position="1"/>
        <end position="11"/>
    </location>
</feature>
<dbReference type="Pfam" id="PF00905">
    <property type="entry name" value="Transpeptidase"/>
    <property type="match status" value="1"/>
</dbReference>
<keyword evidence="19" id="KW-1133">Transmembrane helix</keyword>
<dbReference type="Gene3D" id="1.10.3810.10">
    <property type="entry name" value="Biosynthetic peptidoglycan transglycosylase-like"/>
    <property type="match status" value="1"/>
</dbReference>
<reference evidence="22 23" key="1">
    <citation type="submission" date="2021-08" db="EMBL/GenBank/DDBJ databases">
        <authorList>
            <person name="Peeters C."/>
        </authorList>
    </citation>
    <scope>NUCLEOTIDE SEQUENCE [LARGE SCALE GENOMIC DNA]</scope>
    <source>
        <strain evidence="22 23">LMG 21510</strain>
    </source>
</reference>
<keyword evidence="9 22" id="KW-0808">Transferase</keyword>
<dbReference type="InterPro" id="IPR001264">
    <property type="entry name" value="Glyco_trans_51"/>
</dbReference>
<organism evidence="22 23">
    <name type="scientific">Cupriavidus respiraculi</name>
    <dbReference type="NCBI Taxonomy" id="195930"/>
    <lineage>
        <taxon>Bacteria</taxon>
        <taxon>Pseudomonadati</taxon>
        <taxon>Pseudomonadota</taxon>
        <taxon>Betaproteobacteria</taxon>
        <taxon>Burkholderiales</taxon>
        <taxon>Burkholderiaceae</taxon>
        <taxon>Cupriavidus</taxon>
    </lineage>
</organism>
<feature type="compositionally biased region" description="Low complexity" evidence="18">
    <location>
        <begin position="748"/>
        <end position="790"/>
    </location>
</feature>
<comment type="caution">
    <text evidence="22">The sequence shown here is derived from an EMBL/GenBank/DDBJ whole genome shotgun (WGS) entry which is preliminary data.</text>
</comment>
<evidence type="ECO:0000313" key="23">
    <source>
        <dbReference type="Proteomes" id="UP000721236"/>
    </source>
</evidence>
<feature type="transmembrane region" description="Helical" evidence="19">
    <location>
        <begin position="59"/>
        <end position="80"/>
    </location>
</feature>
<dbReference type="Proteomes" id="UP000721236">
    <property type="component" value="Unassembled WGS sequence"/>
</dbReference>
<evidence type="ECO:0000256" key="9">
    <source>
        <dbReference type="ARBA" id="ARBA00022679"/>
    </source>
</evidence>
<evidence type="ECO:0000256" key="6">
    <source>
        <dbReference type="ARBA" id="ARBA00022645"/>
    </source>
</evidence>
<evidence type="ECO:0000313" key="22">
    <source>
        <dbReference type="EMBL" id="CAG9168681.1"/>
    </source>
</evidence>
<keyword evidence="13 19" id="KW-0472">Membrane</keyword>
<dbReference type="SUPFAM" id="SSF53955">
    <property type="entry name" value="Lysozyme-like"/>
    <property type="match status" value="1"/>
</dbReference>
<evidence type="ECO:0000256" key="18">
    <source>
        <dbReference type="SAM" id="MobiDB-lite"/>
    </source>
</evidence>
<keyword evidence="14" id="KW-0511">Multifunctional enzyme</keyword>
<evidence type="ECO:0000256" key="3">
    <source>
        <dbReference type="ARBA" id="ARBA00007090"/>
    </source>
</evidence>
<comment type="similarity">
    <text evidence="4">In the N-terminal section; belongs to the glycosyltransferase 51 family.</text>
</comment>
<dbReference type="InterPro" id="IPR023346">
    <property type="entry name" value="Lysozyme-like_dom_sf"/>
</dbReference>
<keyword evidence="8 22" id="KW-0328">Glycosyltransferase</keyword>
<comment type="similarity">
    <text evidence="3">In the C-terminal section; belongs to the transpeptidase family.</text>
</comment>
<keyword evidence="7" id="KW-0645">Protease</keyword>
<dbReference type="InterPro" id="IPR001460">
    <property type="entry name" value="PCN-bd_Tpept"/>
</dbReference>
<feature type="region of interest" description="Disordered" evidence="18">
    <location>
        <begin position="1"/>
        <end position="36"/>
    </location>
</feature>
<dbReference type="PANTHER" id="PTHR32282">
    <property type="entry name" value="BINDING PROTEIN TRANSPEPTIDASE, PUTATIVE-RELATED"/>
    <property type="match status" value="1"/>
</dbReference>
<comment type="catalytic activity">
    <reaction evidence="16">
        <text>Preferential cleavage: (Ac)2-L-Lys-D-Ala-|-D-Ala. Also transpeptidation of peptidyl-alanyl moieties that are N-acyl substituents of D-alanine.</text>
        <dbReference type="EC" id="3.4.16.4"/>
    </reaction>
</comment>
<keyword evidence="11" id="KW-0133">Cell shape</keyword>
<comment type="subcellular location">
    <subcellularLocation>
        <location evidence="1">Cell membrane</location>
    </subcellularLocation>
</comment>
<protein>
    <submittedName>
        <fullName evidence="22">Biosynthetic peptidoglycan transglycosylase</fullName>
        <ecNumber evidence="22">2.4.1.129</ecNumber>
    </submittedName>
</protein>
<evidence type="ECO:0000259" key="20">
    <source>
        <dbReference type="Pfam" id="PF00905"/>
    </source>
</evidence>
<keyword evidence="12" id="KW-0573">Peptidoglycan synthesis</keyword>
<keyword evidence="6" id="KW-0121">Carboxypeptidase</keyword>
<evidence type="ECO:0000256" key="16">
    <source>
        <dbReference type="ARBA" id="ARBA00034000"/>
    </source>
</evidence>
<evidence type="ECO:0000256" key="10">
    <source>
        <dbReference type="ARBA" id="ARBA00022801"/>
    </source>
</evidence>
<evidence type="ECO:0000256" key="11">
    <source>
        <dbReference type="ARBA" id="ARBA00022960"/>
    </source>
</evidence>
<keyword evidence="19" id="KW-0812">Transmembrane</keyword>
<comment type="catalytic activity">
    <reaction evidence="17">
        <text>[GlcNAc-(1-&gt;4)-Mur2Ac(oyl-L-Ala-gamma-D-Glu-L-Lys-D-Ala-D-Ala)](n)-di-trans,octa-cis-undecaprenyl diphosphate + beta-D-GlcNAc-(1-&gt;4)-Mur2Ac(oyl-L-Ala-gamma-D-Glu-L-Lys-D-Ala-D-Ala)-di-trans,octa-cis-undecaprenyl diphosphate = [GlcNAc-(1-&gt;4)-Mur2Ac(oyl-L-Ala-gamma-D-Glu-L-Lys-D-Ala-D-Ala)](n+1)-di-trans,octa-cis-undecaprenyl diphosphate + di-trans,octa-cis-undecaprenyl diphosphate + H(+)</text>
        <dbReference type="Rhea" id="RHEA:23708"/>
        <dbReference type="Rhea" id="RHEA-COMP:9602"/>
        <dbReference type="Rhea" id="RHEA-COMP:9603"/>
        <dbReference type="ChEBI" id="CHEBI:15378"/>
        <dbReference type="ChEBI" id="CHEBI:58405"/>
        <dbReference type="ChEBI" id="CHEBI:60033"/>
        <dbReference type="ChEBI" id="CHEBI:78435"/>
        <dbReference type="EC" id="2.4.99.28"/>
    </reaction>
</comment>
<dbReference type="EMBL" id="CAJZAH010000001">
    <property type="protein sequence ID" value="CAG9168681.1"/>
    <property type="molecule type" value="Genomic_DNA"/>
</dbReference>
<keyword evidence="5" id="KW-1003">Cell membrane</keyword>
<dbReference type="Gene3D" id="3.40.710.10">
    <property type="entry name" value="DD-peptidase/beta-lactamase superfamily"/>
    <property type="match status" value="1"/>
</dbReference>
<feature type="compositionally biased region" description="Pro residues" evidence="18">
    <location>
        <begin position="861"/>
        <end position="894"/>
    </location>
</feature>
<sequence length="894" mass="97472">MKRPNEAPPQDTPENTSAPADRTLEPGSDLPGRMPVGARAQGAASRIWQRLRHPTWRGVAIAAGAVPALLAVYALILIPFTPGISDIRKAKLEQPAQVLSADGKELAVFKRANRDWVKLADISPNVIAALISTEDHRFYQHHGLDWRRTASAALLTFSGDRQGGSTITQQLARNLYPDEVGRAPTFTRKLKEAITAFKIEALYTKDEILETYLNTVPFLYNAYGIEMAARTYFDKSADQLDVLESATLIGMLKGTSYYNPVLNPERAVERRNIVLGQMVKRDRLDAARYEALKKRPLRIDFERQTAPNGPAPHFAQHLRKWLIAWADSNDYNIYTDGLVVHTTIDSRLQALANQAVARQGERLQGVANAVWSPRSAWGNNRELVHAFVRETREYQAAIEAGQSEEQALKSLLADAAFMRTLREQKTMIQAGFLALDPVSGQIKAWVGSRDFASDAFDHVQQARRQPGSTFKPFVYGAAFEQGTSPDTTLVDQVVEIPLSGGEVWRPSDATPPSGRPMTLRDGLVYSRNTITAQLMQSVGPNRVARLARAMGVRHSELDVVPSLALGTSPVTLKEMVSSYGTIANGGSYIEPTMVLRIEDRDGNVLEEFHPPAAERALPARAAHTLLDVMRDVVERGTGSSIRRRYGIRADVAGKTGTTQDNADGWFILMHPQLVAGAWVGFNDSRITLRSDYWGQGAHSALPMVGDFFQRSLRARVIDARVRFAEHQESSFFDPVMKQIQGWFEDPAAPASEAEPAPVPRRTAPPVDVPTEAATAAEPAPSAPEETIEPAQEAPGSTPLETGAQQVFRQADGSAPLAPPASAPAPVPSPASPAPQTVPRPAQQQAQPPQQTQQQQQQQPSTPSPPQPSAVQPDVPPSNPPVPAVPAEPAPATAP</sequence>
<evidence type="ECO:0000256" key="15">
    <source>
        <dbReference type="ARBA" id="ARBA00023316"/>
    </source>
</evidence>
<keyword evidence="15" id="KW-0961">Cell wall biogenesis/degradation</keyword>